<keyword evidence="2" id="KW-1185">Reference proteome</keyword>
<protein>
    <submittedName>
        <fullName evidence="1">Uncharacterized protein</fullName>
    </submittedName>
</protein>
<comment type="caution">
    <text evidence="1">The sequence shown here is derived from an EMBL/GenBank/DDBJ whole genome shotgun (WGS) entry which is preliminary data.</text>
</comment>
<name>A0AAN9FZJ5_9CAEN</name>
<organism evidence="1 2">
    <name type="scientific">Littorina saxatilis</name>
    <dbReference type="NCBI Taxonomy" id="31220"/>
    <lineage>
        <taxon>Eukaryota</taxon>
        <taxon>Metazoa</taxon>
        <taxon>Spiralia</taxon>
        <taxon>Lophotrochozoa</taxon>
        <taxon>Mollusca</taxon>
        <taxon>Gastropoda</taxon>
        <taxon>Caenogastropoda</taxon>
        <taxon>Littorinimorpha</taxon>
        <taxon>Littorinoidea</taxon>
        <taxon>Littorinidae</taxon>
        <taxon>Littorina</taxon>
    </lineage>
</organism>
<dbReference type="Gene3D" id="2.60.200.40">
    <property type="match status" value="1"/>
</dbReference>
<gene>
    <name evidence="1" type="ORF">V1264_024509</name>
</gene>
<reference evidence="1 2" key="1">
    <citation type="submission" date="2024-02" db="EMBL/GenBank/DDBJ databases">
        <title>Chromosome-scale genome assembly of the rough periwinkle Littorina saxatilis.</title>
        <authorList>
            <person name="De Jode A."/>
            <person name="Faria R."/>
            <person name="Formenti G."/>
            <person name="Sims Y."/>
            <person name="Smith T.P."/>
            <person name="Tracey A."/>
            <person name="Wood J.M.D."/>
            <person name="Zagrodzka Z.B."/>
            <person name="Johannesson K."/>
            <person name="Butlin R.K."/>
            <person name="Leder E.H."/>
        </authorList>
    </citation>
    <scope>NUCLEOTIDE SEQUENCE [LARGE SCALE GENOMIC DNA]</scope>
    <source>
        <strain evidence="1">Snail1</strain>
        <tissue evidence="1">Muscle</tissue>
    </source>
</reference>
<dbReference type="SUPFAM" id="SSF111331">
    <property type="entry name" value="NAD kinase/diacylglycerol kinase-like"/>
    <property type="match status" value="1"/>
</dbReference>
<dbReference type="Proteomes" id="UP001374579">
    <property type="component" value="Unassembled WGS sequence"/>
</dbReference>
<proteinExistence type="predicted"/>
<evidence type="ECO:0000313" key="1">
    <source>
        <dbReference type="EMBL" id="KAK7089704.1"/>
    </source>
</evidence>
<evidence type="ECO:0000313" key="2">
    <source>
        <dbReference type="Proteomes" id="UP001374579"/>
    </source>
</evidence>
<dbReference type="EMBL" id="JBAMIC010000789">
    <property type="protein sequence ID" value="KAK7089704.1"/>
    <property type="molecule type" value="Genomic_DNA"/>
</dbReference>
<accession>A0AAN9FZJ5</accession>
<sequence length="120" mass="13810">MEGALYNLALSLTRTDSPINNFSKYLGGDSMHIQVLRKCTFADFVKHLTKLKDNTPGVVNTNNRYVIDHRLKALKMSFTKDSKEQTWYMNCDGDCVKFTSNTCYIRWHPNVVRVFATPDP</sequence>
<dbReference type="InterPro" id="IPR016064">
    <property type="entry name" value="NAD/diacylglycerol_kinase_sf"/>
</dbReference>
<dbReference type="AlphaFoldDB" id="A0AAN9FZJ5"/>